<evidence type="ECO:0000313" key="2">
    <source>
        <dbReference type="EMBL" id="PZX38146.1"/>
    </source>
</evidence>
<feature type="transmembrane region" description="Helical" evidence="1">
    <location>
        <begin position="21"/>
        <end position="43"/>
    </location>
</feature>
<keyword evidence="1" id="KW-0812">Transmembrane</keyword>
<keyword evidence="3" id="KW-1185">Reference proteome</keyword>
<dbReference type="RefSeq" id="WP_015363892.1">
    <property type="nucleotide sequence ID" value="NZ_QKZR01000005.1"/>
</dbReference>
<evidence type="ECO:0000256" key="1">
    <source>
        <dbReference type="SAM" id="Phobius"/>
    </source>
</evidence>
<organism evidence="2 3">
    <name type="scientific">Nonlabens dokdonensis</name>
    <dbReference type="NCBI Taxonomy" id="328515"/>
    <lineage>
        <taxon>Bacteria</taxon>
        <taxon>Pseudomonadati</taxon>
        <taxon>Bacteroidota</taxon>
        <taxon>Flavobacteriia</taxon>
        <taxon>Flavobacteriales</taxon>
        <taxon>Flavobacteriaceae</taxon>
        <taxon>Nonlabens</taxon>
    </lineage>
</organism>
<gene>
    <name evidence="2" type="ORF">LX97_02727</name>
</gene>
<evidence type="ECO:0000313" key="3">
    <source>
        <dbReference type="Proteomes" id="UP000248584"/>
    </source>
</evidence>
<protein>
    <submittedName>
        <fullName evidence="2">Uncharacterized protein</fullName>
    </submittedName>
</protein>
<keyword evidence="1" id="KW-0472">Membrane</keyword>
<keyword evidence="1" id="KW-1133">Transmembrane helix</keyword>
<reference evidence="2 3" key="1">
    <citation type="submission" date="2018-06" db="EMBL/GenBank/DDBJ databases">
        <title>Genomic Encyclopedia of Archaeal and Bacterial Type Strains, Phase II (KMG-II): from individual species to whole genera.</title>
        <authorList>
            <person name="Goeker M."/>
        </authorList>
    </citation>
    <scope>NUCLEOTIDE SEQUENCE [LARGE SCALE GENOMIC DNA]</scope>
    <source>
        <strain evidence="2 3">DSM 17205</strain>
    </source>
</reference>
<dbReference type="EMBL" id="QKZR01000005">
    <property type="protein sequence ID" value="PZX38146.1"/>
    <property type="molecule type" value="Genomic_DNA"/>
</dbReference>
<proteinExistence type="predicted"/>
<feature type="transmembrane region" description="Helical" evidence="1">
    <location>
        <begin position="63"/>
        <end position="87"/>
    </location>
</feature>
<accession>A0ABX5PVT7</accession>
<comment type="caution">
    <text evidence="2">The sequence shown here is derived from an EMBL/GenBank/DDBJ whole genome shotgun (WGS) entry which is preliminary data.</text>
</comment>
<sequence length="168" mass="19712">MTFSEIVNNILTTTSDRLKNPFIGSFLISWIVFNWKTISYFIFSNDIIKEKIIFIDENYVSWWSNLIIPLLVATFYLVALPFLMYGFDFSTKWSNTKRKDLLNELQIADYGRKIKVAQKDFDLEQERSGKLSTKSLNDKIEVLRNEIEVKDNSINALSEDVNKYADRI</sequence>
<name>A0ABX5PVT7_9FLAO</name>
<dbReference type="Proteomes" id="UP000248584">
    <property type="component" value="Unassembled WGS sequence"/>
</dbReference>